<keyword evidence="1" id="KW-0732">Signal</keyword>
<evidence type="ECO:0008006" key="4">
    <source>
        <dbReference type="Google" id="ProtNLM"/>
    </source>
</evidence>
<feature type="chain" id="PRO_5011776566" description="DUF192 domain-containing protein" evidence="1">
    <location>
        <begin position="29"/>
        <end position="162"/>
    </location>
</feature>
<reference evidence="2 3" key="1">
    <citation type="submission" date="2016-10" db="EMBL/GenBank/DDBJ databases">
        <authorList>
            <person name="de Groot N.N."/>
        </authorList>
    </citation>
    <scope>NUCLEOTIDE SEQUENCE [LARGE SCALE GENOMIC DNA]</scope>
    <source>
        <strain evidence="2 3">DSM 17890</strain>
    </source>
</reference>
<dbReference type="Gene3D" id="2.60.120.1140">
    <property type="entry name" value="Protein of unknown function DUF192"/>
    <property type="match status" value="1"/>
</dbReference>
<feature type="signal peptide" evidence="1">
    <location>
        <begin position="1"/>
        <end position="28"/>
    </location>
</feature>
<gene>
    <name evidence="2" type="ORF">SAMN05444336_11033</name>
</gene>
<dbReference type="InterPro" id="IPR038695">
    <property type="entry name" value="Saro_0823-like_sf"/>
</dbReference>
<dbReference type="InterPro" id="IPR003795">
    <property type="entry name" value="DUF192"/>
</dbReference>
<organism evidence="2 3">
    <name type="scientific">Albimonas donghaensis</name>
    <dbReference type="NCBI Taxonomy" id="356660"/>
    <lineage>
        <taxon>Bacteria</taxon>
        <taxon>Pseudomonadati</taxon>
        <taxon>Pseudomonadota</taxon>
        <taxon>Alphaproteobacteria</taxon>
        <taxon>Rhodobacterales</taxon>
        <taxon>Paracoccaceae</taxon>
        <taxon>Albimonas</taxon>
    </lineage>
</organism>
<proteinExistence type="predicted"/>
<dbReference type="Pfam" id="PF02643">
    <property type="entry name" value="DUF192"/>
    <property type="match status" value="1"/>
</dbReference>
<accession>A0A1H3EHW5</accession>
<dbReference type="PROSITE" id="PS51257">
    <property type="entry name" value="PROKAR_LIPOPROTEIN"/>
    <property type="match status" value="1"/>
</dbReference>
<evidence type="ECO:0000313" key="3">
    <source>
        <dbReference type="Proteomes" id="UP000199118"/>
    </source>
</evidence>
<name>A0A1H3EHW5_9RHOB</name>
<evidence type="ECO:0000313" key="2">
    <source>
        <dbReference type="EMBL" id="SDX78177.1"/>
    </source>
</evidence>
<protein>
    <recommendedName>
        <fullName evidence="4">DUF192 domain-containing protein</fullName>
    </recommendedName>
</protein>
<dbReference type="AlphaFoldDB" id="A0A1H3EHW5"/>
<sequence>MIGAWLRRGRTWLLAATLVAAGASQAVAAACRVDQIDLRGPQGAARFVVEIADDDEERARGLMFREEMARSHGMLFLFDPPRPVAFWMRNTPLPLDLIFLDASGRVLNVIADAVPFSEEHLPSDGVTRAVLEVNAGLAARYGIGPGAEARHPGFGAEADWPC</sequence>
<evidence type="ECO:0000256" key="1">
    <source>
        <dbReference type="SAM" id="SignalP"/>
    </source>
</evidence>
<dbReference type="Proteomes" id="UP000199118">
    <property type="component" value="Unassembled WGS sequence"/>
</dbReference>
<dbReference type="PANTHER" id="PTHR37953">
    <property type="entry name" value="UPF0127 PROTEIN MJ1496"/>
    <property type="match status" value="1"/>
</dbReference>
<dbReference type="PANTHER" id="PTHR37953:SF1">
    <property type="entry name" value="UPF0127 PROTEIN MJ1496"/>
    <property type="match status" value="1"/>
</dbReference>
<keyword evidence="3" id="KW-1185">Reference proteome</keyword>
<dbReference type="STRING" id="356660.SAMN05444336_11033"/>
<dbReference type="EMBL" id="FNMZ01000010">
    <property type="protein sequence ID" value="SDX78177.1"/>
    <property type="molecule type" value="Genomic_DNA"/>
</dbReference>